<accession>A0A5J9UDW6</accession>
<feature type="compositionally biased region" description="Acidic residues" evidence="2">
    <location>
        <begin position="277"/>
        <end position="296"/>
    </location>
</feature>
<sequence length="324" mass="37050">MRFFPPLDKDRPGWKSRMDCLDKLEGDPTVVVMARYLLTLDELFDHQAAQLRTSIQRAEEAEEQYGRLQVQLAESELQAAEAHSRATAAEAALRTAEDRLSRAIRPAYITGRAFNTLLENQASPKAQYANAMEKKHGPNWRAEHPDFDAAVLYEEVGRTPHGRLAIGDEAISTTEKEHIKTRARRAHTHVSAREMRLQREVDSLRKRIKSILDWSMLCGHWLRKEDMTLMLYFMKMHLTCITHIVTSESDVGFSSKHERGGLDGIEQTDTNGGTYDGENDDYNDDGEGDEGNYDDEGNYHDGGYYYADHNDEYYAPSDKENLWD</sequence>
<gene>
    <name evidence="3" type="ORF">EJB05_31564</name>
</gene>
<evidence type="ECO:0000256" key="1">
    <source>
        <dbReference type="SAM" id="Coils"/>
    </source>
</evidence>
<dbReference type="Gramene" id="TVU21893">
    <property type="protein sequence ID" value="TVU21893"/>
    <property type="gene ID" value="EJB05_31564"/>
</dbReference>
<feature type="coiled-coil region" evidence="1">
    <location>
        <begin position="51"/>
        <end position="99"/>
    </location>
</feature>
<dbReference type="EMBL" id="RWGY01000026">
    <property type="protein sequence ID" value="TVU21893.1"/>
    <property type="molecule type" value="Genomic_DNA"/>
</dbReference>
<evidence type="ECO:0000256" key="2">
    <source>
        <dbReference type="SAM" id="MobiDB-lite"/>
    </source>
</evidence>
<reference evidence="3 4" key="1">
    <citation type="journal article" date="2019" name="Sci. Rep.">
        <title>A high-quality genome of Eragrostis curvula grass provides insights into Poaceae evolution and supports new strategies to enhance forage quality.</title>
        <authorList>
            <person name="Carballo J."/>
            <person name="Santos B.A.C.M."/>
            <person name="Zappacosta D."/>
            <person name="Garbus I."/>
            <person name="Selva J.P."/>
            <person name="Gallo C.A."/>
            <person name="Diaz A."/>
            <person name="Albertini E."/>
            <person name="Caccamo M."/>
            <person name="Echenique V."/>
        </authorList>
    </citation>
    <scope>NUCLEOTIDE SEQUENCE [LARGE SCALE GENOMIC DNA]</scope>
    <source>
        <strain evidence="4">cv. Victoria</strain>
        <tissue evidence="3">Leaf</tissue>
    </source>
</reference>
<dbReference type="AlphaFoldDB" id="A0A5J9UDW6"/>
<feature type="non-terminal residue" evidence="3">
    <location>
        <position position="1"/>
    </location>
</feature>
<keyword evidence="1" id="KW-0175">Coiled coil</keyword>
<dbReference type="OrthoDB" id="688393at2759"/>
<dbReference type="PANTHER" id="PTHR33157:SF8">
    <property type="entry name" value="OS11G0485000 PROTEIN"/>
    <property type="match status" value="1"/>
</dbReference>
<keyword evidence="4" id="KW-1185">Reference proteome</keyword>
<evidence type="ECO:0000313" key="4">
    <source>
        <dbReference type="Proteomes" id="UP000324897"/>
    </source>
</evidence>
<organism evidence="3 4">
    <name type="scientific">Eragrostis curvula</name>
    <name type="common">weeping love grass</name>
    <dbReference type="NCBI Taxonomy" id="38414"/>
    <lineage>
        <taxon>Eukaryota</taxon>
        <taxon>Viridiplantae</taxon>
        <taxon>Streptophyta</taxon>
        <taxon>Embryophyta</taxon>
        <taxon>Tracheophyta</taxon>
        <taxon>Spermatophyta</taxon>
        <taxon>Magnoliopsida</taxon>
        <taxon>Liliopsida</taxon>
        <taxon>Poales</taxon>
        <taxon>Poaceae</taxon>
        <taxon>PACMAD clade</taxon>
        <taxon>Chloridoideae</taxon>
        <taxon>Eragrostideae</taxon>
        <taxon>Eragrostidinae</taxon>
        <taxon>Eragrostis</taxon>
    </lineage>
</organism>
<protein>
    <submittedName>
        <fullName evidence="3">Uncharacterized protein</fullName>
    </submittedName>
</protein>
<comment type="caution">
    <text evidence="3">The sequence shown here is derived from an EMBL/GenBank/DDBJ whole genome shotgun (WGS) entry which is preliminary data.</text>
</comment>
<dbReference type="PANTHER" id="PTHR33157">
    <property type="entry name" value="AUTONOMOUS TRANSPOSABLE ELEMENT EN-1 MOSAIC PROTEIN-RELATED"/>
    <property type="match status" value="1"/>
</dbReference>
<name>A0A5J9UDW6_9POAL</name>
<feature type="region of interest" description="Disordered" evidence="2">
    <location>
        <begin position="252"/>
        <end position="304"/>
    </location>
</feature>
<proteinExistence type="predicted"/>
<dbReference type="Proteomes" id="UP000324897">
    <property type="component" value="Unassembled WGS sequence"/>
</dbReference>
<dbReference type="InterPro" id="IPR039266">
    <property type="entry name" value="EN-1/SPM"/>
</dbReference>
<dbReference type="GO" id="GO:0032196">
    <property type="term" value="P:transposition"/>
    <property type="evidence" value="ECO:0007669"/>
    <property type="project" value="InterPro"/>
</dbReference>
<evidence type="ECO:0000313" key="3">
    <source>
        <dbReference type="EMBL" id="TVU21893.1"/>
    </source>
</evidence>